<accession>W5SG41</accession>
<organism evidence="2">
    <name type="scientific">Borrelia nietonii YOR</name>
    <dbReference type="NCBI Taxonomy" id="1293576"/>
    <lineage>
        <taxon>Bacteria</taxon>
        <taxon>Pseudomonadati</taxon>
        <taxon>Spirochaetota</taxon>
        <taxon>Spirochaetia</taxon>
        <taxon>Spirochaetales</taxon>
        <taxon>Borreliaceae</taxon>
        <taxon>Borrelia</taxon>
        <taxon>Borrelia nietonii</taxon>
    </lineage>
</organism>
<name>W5SG41_9SPIR</name>
<evidence type="ECO:0000256" key="1">
    <source>
        <dbReference type="SAM" id="Coils"/>
    </source>
</evidence>
<dbReference type="AlphaFoldDB" id="W5SG41"/>
<feature type="coiled-coil region" evidence="1">
    <location>
        <begin position="139"/>
        <end position="166"/>
    </location>
</feature>
<evidence type="ECO:0000313" key="2">
    <source>
        <dbReference type="EMBL" id="AHH04106.1"/>
    </source>
</evidence>
<dbReference type="EMBL" id="CP004156">
    <property type="protein sequence ID" value="AHH04106.1"/>
    <property type="molecule type" value="Genomic_DNA"/>
</dbReference>
<gene>
    <name evidence="2" type="ORF">BHY_1155</name>
</gene>
<sequence>MLEERKKQEMLGFGRNLRLLNAVIMNKSLQFEKQSLAKIEEAIKYIEGENKNWDSSKKAFIDGIKFEEKALMALIYVDSSVRRLLECYPNYTGGLFYSYADLKKLQDKLKMELQIFKGKDLDEFENAKHRAEERIFFSREKQQEDKNKLEQDIQNALKSLKGCMERMNTDIILKSFYKEGSIVPDNYDFDLHKGHNFLLPDNYEFSFERDNKNMMLVDGRYSINRFY</sequence>
<dbReference type="HOGENOM" id="CLU_1318845_0_0_12"/>
<geneLocation type="plasmid" evidence="2">
    <name>unnamed</name>
</geneLocation>
<dbReference type="RefSeq" id="WP_025434266.1">
    <property type="nucleotide sequence ID" value="NZ_CP004156.1"/>
</dbReference>
<keyword evidence="1" id="KW-0175">Coiled coil</keyword>
<reference evidence="2" key="1">
    <citation type="submission" date="2013-02" db="EMBL/GenBank/DDBJ databases">
        <title>Comparative genomics of Borrelia species.</title>
        <authorList>
            <person name="Schwan T.G."/>
            <person name="Raffel S.J."/>
            <person name="Porcella S.F."/>
        </authorList>
    </citation>
    <scope>NUCLEOTIDE SEQUENCE</scope>
    <source>
        <strain evidence="2">YOR</strain>
        <plasmid evidence="2">unnamed</plasmid>
    </source>
</reference>
<protein>
    <submittedName>
        <fullName evidence="2">Uncharacterized protein</fullName>
    </submittedName>
</protein>
<keyword evidence="2" id="KW-0614">Plasmid</keyword>
<proteinExistence type="predicted"/>